<gene>
    <name evidence="6" type="ORF">INP59_27390</name>
</gene>
<comment type="subunit">
    <text evidence="2">Heterodimer of SbcC and SbcD.</text>
</comment>
<feature type="region of interest" description="Disordered" evidence="4">
    <location>
        <begin position="313"/>
        <end position="335"/>
    </location>
</feature>
<dbReference type="GO" id="GO:0016887">
    <property type="term" value="F:ATP hydrolysis activity"/>
    <property type="evidence" value="ECO:0007669"/>
    <property type="project" value="InterPro"/>
</dbReference>
<evidence type="ECO:0000313" key="6">
    <source>
        <dbReference type="EMBL" id="QOW01882.1"/>
    </source>
</evidence>
<accession>A0A7M2XXY0</accession>
<dbReference type="InterPro" id="IPR027417">
    <property type="entry name" value="P-loop_NTPase"/>
</dbReference>
<dbReference type="InterPro" id="IPR038729">
    <property type="entry name" value="Rad50/SbcC_AAA"/>
</dbReference>
<geneLocation type="plasmid" evidence="6 7">
    <name>pSID</name>
</geneLocation>
<feature type="compositionally biased region" description="Low complexity" evidence="4">
    <location>
        <begin position="322"/>
        <end position="335"/>
    </location>
</feature>
<evidence type="ECO:0000256" key="3">
    <source>
        <dbReference type="ARBA" id="ARBA00013368"/>
    </source>
</evidence>
<keyword evidence="7" id="KW-1185">Reference proteome</keyword>
<dbReference type="SUPFAM" id="SSF52540">
    <property type="entry name" value="P-loop containing nucleoside triphosphate hydrolases"/>
    <property type="match status" value="1"/>
</dbReference>
<keyword evidence="6" id="KW-0614">Plasmid</keyword>
<evidence type="ECO:0000313" key="7">
    <source>
        <dbReference type="Proteomes" id="UP000593818"/>
    </source>
</evidence>
<protein>
    <recommendedName>
        <fullName evidence="3">Nuclease SbcCD subunit C</fullName>
    </recommendedName>
</protein>
<comment type="similarity">
    <text evidence="1">Belongs to the SMC family. SbcC subfamily.</text>
</comment>
<reference evidence="6 7" key="1">
    <citation type="submission" date="2020-10" db="EMBL/GenBank/DDBJ databases">
        <title>Whole genome sequence of oil-degrading bacteria Rhodococcus pyridinivorans strain 5Ap.</title>
        <authorList>
            <person name="Akhremchuk A.E."/>
            <person name="Valentovich L.N."/>
            <person name="Charniauskaya M.I."/>
            <person name="Bukliarevich H.A."/>
            <person name="Titok M.A."/>
        </authorList>
    </citation>
    <scope>NUCLEOTIDE SEQUENCE [LARGE SCALE GENOMIC DNA]</scope>
    <source>
        <strain evidence="6 7">5Ap</strain>
        <plasmid evidence="6 7">pSID</plasmid>
    </source>
</reference>
<dbReference type="AlphaFoldDB" id="A0A7M2XXY0"/>
<dbReference type="GO" id="GO:0006302">
    <property type="term" value="P:double-strand break repair"/>
    <property type="evidence" value="ECO:0007669"/>
    <property type="project" value="InterPro"/>
</dbReference>
<evidence type="ECO:0000256" key="2">
    <source>
        <dbReference type="ARBA" id="ARBA00011322"/>
    </source>
</evidence>
<dbReference type="RefSeq" id="WP_193904159.1">
    <property type="nucleotide sequence ID" value="NZ_CP063453.1"/>
</dbReference>
<dbReference type="Pfam" id="PF13476">
    <property type="entry name" value="AAA_23"/>
    <property type="match status" value="1"/>
</dbReference>
<dbReference type="Gene3D" id="3.40.50.300">
    <property type="entry name" value="P-loop containing nucleotide triphosphate hydrolases"/>
    <property type="match status" value="2"/>
</dbReference>
<dbReference type="PANTHER" id="PTHR32114:SF2">
    <property type="entry name" value="ABC TRANSPORTER ABCH.3"/>
    <property type="match status" value="1"/>
</dbReference>
<evidence type="ECO:0000256" key="1">
    <source>
        <dbReference type="ARBA" id="ARBA00006930"/>
    </source>
</evidence>
<proteinExistence type="inferred from homology"/>
<organism evidence="6 7">
    <name type="scientific">Rhodococcus pyridinivorans</name>
    <dbReference type="NCBI Taxonomy" id="103816"/>
    <lineage>
        <taxon>Bacteria</taxon>
        <taxon>Bacillati</taxon>
        <taxon>Actinomycetota</taxon>
        <taxon>Actinomycetes</taxon>
        <taxon>Mycobacteriales</taxon>
        <taxon>Nocardiaceae</taxon>
        <taxon>Rhodococcus</taxon>
    </lineage>
</organism>
<dbReference type="PANTHER" id="PTHR32114">
    <property type="entry name" value="ABC TRANSPORTER ABCH.3"/>
    <property type="match status" value="1"/>
</dbReference>
<name>A0A7M2XXY0_9NOCA</name>
<feature type="region of interest" description="Disordered" evidence="4">
    <location>
        <begin position="186"/>
        <end position="214"/>
    </location>
</feature>
<dbReference type="EMBL" id="CP063453">
    <property type="protein sequence ID" value="QOW01882.1"/>
    <property type="molecule type" value="Genomic_DNA"/>
</dbReference>
<dbReference type="Proteomes" id="UP000593818">
    <property type="component" value="Plasmid pSID"/>
</dbReference>
<evidence type="ECO:0000259" key="5">
    <source>
        <dbReference type="Pfam" id="PF13476"/>
    </source>
</evidence>
<feature type="domain" description="Rad50/SbcC-type AAA" evidence="5">
    <location>
        <begin position="6"/>
        <end position="219"/>
    </location>
</feature>
<evidence type="ECO:0000256" key="4">
    <source>
        <dbReference type="SAM" id="MobiDB-lite"/>
    </source>
</evidence>
<sequence>MLRLKSLEITNIRSVEHMTLDVDPDGTTALYGPSGVGKSGILDALPWCLWGDTGSAGSAAALRREGSTEPAQVTATVLIGSDEVVAVRRITRSEAGVESASAKLWINGVKQSNVTPASLTRIITELTGLTAKTFRGAFYMAQGQLTELMTGTPAKVQETFEELTGLDDLTKRIQGLREECKDAAVRAEALPGDPAEVKRTADDAEEAGAESDRLQQECNRAAADAAEARTIWDAANQQAKELQRAERLARDSREAVVGAQALAADAGQAVDAARQRLHDFGEATSGDHEPRGAVARQACTDLEHALGELTRRGTELKSAAGQESSARTAAEQARAAHAAVDPDALAAAVTAGQAEVEAARSAHQEALRAAHVADAAVAQRDEAIATLSRAMDAAACPTCRQDVGDVAALIDEQRTILDQARAEATAAHQRATALDRALLDTETRLRKAHDALANVDSLARVAEHAEAAASAATRHADQAAGSLAELVATHQNAPAPAGRDEIHRAALTVHEQLTAQLATARTVTTAWNALADALTRAAAAGERVEVARAAVVDAPSPTDVAAAESREANARAALDAAQARAADAAAHAQAARATAMQLDGIADDAATRWELKREAAEKAEIARIARDIGIALRRDLLAEYCATISAAATDILTRLGGEHVGFVIDETFVPQVVLPDGTTRATRQLSGGEKARAAVCAFIGFSRQLAGGGKPGMLFADEITASQDEAFRRDMLTMLRALEMPMIVVSHTADVLDIASRVIRLQRPPLGSTQLAA</sequence>